<evidence type="ECO:0000259" key="2">
    <source>
        <dbReference type="Pfam" id="PF13439"/>
    </source>
</evidence>
<evidence type="ECO:0008006" key="5">
    <source>
        <dbReference type="Google" id="ProtNLM"/>
    </source>
</evidence>
<gene>
    <name evidence="3" type="ORF">FK004_11035</name>
</gene>
<dbReference type="EMBL" id="CP020919">
    <property type="protein sequence ID" value="AWG25713.1"/>
    <property type="molecule type" value="Genomic_DNA"/>
</dbReference>
<dbReference type="Proteomes" id="UP000244677">
    <property type="component" value="Chromosome"/>
</dbReference>
<evidence type="ECO:0000313" key="4">
    <source>
        <dbReference type="Proteomes" id="UP000244677"/>
    </source>
</evidence>
<dbReference type="SUPFAM" id="SSF53756">
    <property type="entry name" value="UDP-Glycosyltransferase/glycogen phosphorylase"/>
    <property type="match status" value="1"/>
</dbReference>
<feature type="domain" description="Glycosyltransferase subfamily 4-like N-terminal" evidence="2">
    <location>
        <begin position="14"/>
        <end position="172"/>
    </location>
</feature>
<reference evidence="3 4" key="1">
    <citation type="submission" date="2017-04" db="EMBL/GenBank/DDBJ databases">
        <title>Complete genome sequence of Flavobacterium kingsejong AJ004.</title>
        <authorList>
            <person name="Lee P.C."/>
        </authorList>
    </citation>
    <scope>NUCLEOTIDE SEQUENCE [LARGE SCALE GENOMIC DNA]</scope>
    <source>
        <strain evidence="3 4">AJ004</strain>
    </source>
</reference>
<dbReference type="Pfam" id="PF00534">
    <property type="entry name" value="Glycos_transf_1"/>
    <property type="match status" value="1"/>
</dbReference>
<dbReference type="PANTHER" id="PTHR12526:SF630">
    <property type="entry name" value="GLYCOSYLTRANSFERASE"/>
    <property type="match status" value="1"/>
</dbReference>
<dbReference type="GO" id="GO:0016757">
    <property type="term" value="F:glycosyltransferase activity"/>
    <property type="evidence" value="ECO:0007669"/>
    <property type="project" value="InterPro"/>
</dbReference>
<dbReference type="AlphaFoldDB" id="A0A2S1LPN2"/>
<dbReference type="CDD" id="cd03820">
    <property type="entry name" value="GT4_AmsD-like"/>
    <property type="match status" value="1"/>
</dbReference>
<protein>
    <recommendedName>
        <fullName evidence="5">Group 1 glycosyl transferase</fullName>
    </recommendedName>
</protein>
<dbReference type="OrthoDB" id="9811239at2"/>
<dbReference type="InterPro" id="IPR028098">
    <property type="entry name" value="Glyco_trans_4-like_N"/>
</dbReference>
<evidence type="ECO:0000313" key="3">
    <source>
        <dbReference type="EMBL" id="AWG25713.1"/>
    </source>
</evidence>
<organism evidence="3 4">
    <name type="scientific">Flavobacterium kingsejongi</name>
    <dbReference type="NCBI Taxonomy" id="1678728"/>
    <lineage>
        <taxon>Bacteria</taxon>
        <taxon>Pseudomonadati</taxon>
        <taxon>Bacteroidota</taxon>
        <taxon>Flavobacteriia</taxon>
        <taxon>Flavobacteriales</taxon>
        <taxon>Flavobacteriaceae</taxon>
        <taxon>Flavobacterium</taxon>
    </lineage>
</organism>
<dbReference type="Gene3D" id="3.40.50.2000">
    <property type="entry name" value="Glycogen Phosphorylase B"/>
    <property type="match status" value="2"/>
</dbReference>
<dbReference type="KEGG" id="fki:FK004_11035"/>
<dbReference type="InterPro" id="IPR001296">
    <property type="entry name" value="Glyco_trans_1"/>
</dbReference>
<evidence type="ECO:0000259" key="1">
    <source>
        <dbReference type="Pfam" id="PF00534"/>
    </source>
</evidence>
<name>A0A2S1LPN2_9FLAO</name>
<accession>A0A2S1LPN2</accession>
<dbReference type="PANTHER" id="PTHR12526">
    <property type="entry name" value="GLYCOSYLTRANSFERASE"/>
    <property type="match status" value="1"/>
</dbReference>
<sequence length="364" mass="41024">MRILYITPRINNQGGVAKVLSIKTDYLIRKWGHEIHILTQNKGNEDLFFSFHPKIRLHDNILKGKGLAYFRSYQQQLQQTVDAVQPDLVIVTDNGYKAFLIPYTLKTKARLIFESHGSLYNTEKPMGRIGTQGVTRFKKIGVKRYDLVVFLSKANQEEWGIFAKAKVIPNPIVLPGEKSTVTRTQTVIAVSRNSYEKGIDRLLAIWQKVAQANPDWKLVIYGSTEGYYDLNQLATEFGILNSVSFLAPVRDIEAEYDRAAVYAMTSRFEGFPMVLLEAMRSGLPTIAYDCPCGPAAIIENEHTGFLIADEAILDYANALDTLLKEAELRNKLGANAQQAVKKYEASVIMEEWNTVLHSLISTTI</sequence>
<keyword evidence="4" id="KW-1185">Reference proteome</keyword>
<proteinExistence type="predicted"/>
<dbReference type="RefSeq" id="WP_108737286.1">
    <property type="nucleotide sequence ID" value="NZ_CP020919.1"/>
</dbReference>
<feature type="domain" description="Glycosyl transferase family 1" evidence="1">
    <location>
        <begin position="183"/>
        <end position="338"/>
    </location>
</feature>
<dbReference type="Pfam" id="PF13439">
    <property type="entry name" value="Glyco_transf_4"/>
    <property type="match status" value="1"/>
</dbReference>